<dbReference type="Gene3D" id="1.10.8.1040">
    <property type="match status" value="1"/>
</dbReference>
<evidence type="ECO:0000256" key="2">
    <source>
        <dbReference type="ARBA" id="ARBA00007656"/>
    </source>
</evidence>
<dbReference type="PROSITE" id="PS50198">
    <property type="entry name" value="PPIC_PPIASE_2"/>
    <property type="match status" value="1"/>
</dbReference>
<evidence type="ECO:0000259" key="9">
    <source>
        <dbReference type="PROSITE" id="PS50198"/>
    </source>
</evidence>
<evidence type="ECO:0000256" key="6">
    <source>
        <dbReference type="ARBA" id="ARBA00023235"/>
    </source>
</evidence>
<dbReference type="GO" id="GO:0003755">
    <property type="term" value="F:peptidyl-prolyl cis-trans isomerase activity"/>
    <property type="evidence" value="ECO:0007669"/>
    <property type="project" value="UniProtKB-KW"/>
</dbReference>
<evidence type="ECO:0000256" key="7">
    <source>
        <dbReference type="PROSITE-ProRule" id="PRU00278"/>
    </source>
</evidence>
<dbReference type="InterPro" id="IPR050245">
    <property type="entry name" value="PrsA_foldase"/>
</dbReference>
<dbReference type="EMBL" id="CABVQN010000002">
    <property type="protein sequence ID" value="VWC70301.1"/>
    <property type="molecule type" value="Genomic_DNA"/>
</dbReference>
<dbReference type="AlphaFoldDB" id="A0A6P2URX9"/>
<dbReference type="PANTHER" id="PTHR47245">
    <property type="entry name" value="PEPTIDYLPROLYL ISOMERASE"/>
    <property type="match status" value="1"/>
</dbReference>
<sequence length="290" mass="30909">MPRLLSRSDEKMKTKTTPNRLLLIAVLAGALSGTAHAETAATTATVATVNGTPITQADVDTLLRASGQPDSPQIRQAIKNQLITRVLVQQAAEKANYADKPEVKAAVQQAKTNAEVQLYLRDNVKPEPVTDEQVKARYDELVATLGKNEYKPRLIVVKDPLTAATVLSELKAGKSFDGLARQYSMAPSRDTGGELPWVSFNTPATEGKTSGLPLPVAQALEKLKVGAVTNDSIPVDGVRAIVKLDAKRTTQVPGFATAKPGLQQQLQAAAVEKASAQMIGNLLKDAKITQ</sequence>
<proteinExistence type="inferred from homology"/>
<comment type="similarity">
    <text evidence="2">Belongs to the PpiC/parvulin rotamase family.</text>
</comment>
<accession>A0A6P2URX9</accession>
<dbReference type="InterPro" id="IPR027304">
    <property type="entry name" value="Trigger_fact/SurA_dom_sf"/>
</dbReference>
<reference evidence="10 11" key="1">
    <citation type="submission" date="2019-09" db="EMBL/GenBank/DDBJ databases">
        <authorList>
            <person name="Depoorter E."/>
        </authorList>
    </citation>
    <scope>NUCLEOTIDE SEQUENCE [LARGE SCALE GENOMIC DNA]</scope>
    <source>
        <strain evidence="10">R-39750</strain>
    </source>
</reference>
<organism evidence="10 11">
    <name type="scientific">Burkholderia lata (strain ATCC 17760 / DSM 23089 / LMG 22485 / NCIMB 9086 / R18194 / 383)</name>
    <dbReference type="NCBI Taxonomy" id="482957"/>
    <lineage>
        <taxon>Bacteria</taxon>
        <taxon>Pseudomonadati</taxon>
        <taxon>Pseudomonadota</taxon>
        <taxon>Betaproteobacteria</taxon>
        <taxon>Burkholderiales</taxon>
        <taxon>Burkholderiaceae</taxon>
        <taxon>Burkholderia</taxon>
        <taxon>Burkholderia cepacia complex</taxon>
    </lineage>
</organism>
<evidence type="ECO:0000256" key="5">
    <source>
        <dbReference type="ARBA" id="ARBA00023110"/>
    </source>
</evidence>
<evidence type="ECO:0000313" key="10">
    <source>
        <dbReference type="EMBL" id="VWC70301.1"/>
    </source>
</evidence>
<comment type="catalytic activity">
    <reaction evidence="1">
        <text>[protein]-peptidylproline (omega=180) = [protein]-peptidylproline (omega=0)</text>
        <dbReference type="Rhea" id="RHEA:16237"/>
        <dbReference type="Rhea" id="RHEA-COMP:10747"/>
        <dbReference type="Rhea" id="RHEA-COMP:10748"/>
        <dbReference type="ChEBI" id="CHEBI:83833"/>
        <dbReference type="ChEBI" id="CHEBI:83834"/>
        <dbReference type="EC" id="5.2.1.8"/>
    </reaction>
</comment>
<dbReference type="EC" id="5.2.1.8" evidence="3"/>
<dbReference type="InterPro" id="IPR046357">
    <property type="entry name" value="PPIase_dom_sf"/>
</dbReference>
<feature type="domain" description="PpiC" evidence="9">
    <location>
        <begin position="147"/>
        <end position="246"/>
    </location>
</feature>
<evidence type="ECO:0000256" key="8">
    <source>
        <dbReference type="SAM" id="SignalP"/>
    </source>
</evidence>
<dbReference type="SUPFAM" id="SSF54534">
    <property type="entry name" value="FKBP-like"/>
    <property type="match status" value="1"/>
</dbReference>
<evidence type="ECO:0000256" key="1">
    <source>
        <dbReference type="ARBA" id="ARBA00000971"/>
    </source>
</evidence>
<evidence type="ECO:0000256" key="3">
    <source>
        <dbReference type="ARBA" id="ARBA00013194"/>
    </source>
</evidence>
<feature type="signal peptide" evidence="8">
    <location>
        <begin position="1"/>
        <end position="37"/>
    </location>
</feature>
<feature type="chain" id="PRO_5026918681" description="peptidylprolyl isomerase" evidence="8">
    <location>
        <begin position="38"/>
        <end position="290"/>
    </location>
</feature>
<dbReference type="InterPro" id="IPR000297">
    <property type="entry name" value="PPIase_PpiC"/>
</dbReference>
<keyword evidence="4 8" id="KW-0732">Signal</keyword>
<gene>
    <name evidence="10" type="ORF">BLA39750_00472</name>
</gene>
<evidence type="ECO:0000313" key="11">
    <source>
        <dbReference type="Proteomes" id="UP000494110"/>
    </source>
</evidence>
<name>A0A6P2URX9_BURL3</name>
<keyword evidence="5 7" id="KW-0697">Rotamase</keyword>
<protein>
    <recommendedName>
        <fullName evidence="3">peptidylprolyl isomerase</fullName>
        <ecNumber evidence="3">5.2.1.8</ecNumber>
    </recommendedName>
</protein>
<dbReference type="SUPFAM" id="SSF109998">
    <property type="entry name" value="Triger factor/SurA peptide-binding domain-like"/>
    <property type="match status" value="1"/>
</dbReference>
<dbReference type="PANTHER" id="PTHR47245:SF1">
    <property type="entry name" value="FOLDASE PROTEIN PRSA"/>
    <property type="match status" value="1"/>
</dbReference>
<dbReference type="Gene3D" id="3.10.50.40">
    <property type="match status" value="1"/>
</dbReference>
<keyword evidence="6 7" id="KW-0413">Isomerase</keyword>
<dbReference type="Proteomes" id="UP000494110">
    <property type="component" value="Unassembled WGS sequence"/>
</dbReference>
<evidence type="ECO:0000256" key="4">
    <source>
        <dbReference type="ARBA" id="ARBA00022729"/>
    </source>
</evidence>
<dbReference type="Pfam" id="PF13145">
    <property type="entry name" value="Rotamase_2"/>
    <property type="match status" value="1"/>
</dbReference>